<dbReference type="CDD" id="cd09080">
    <property type="entry name" value="TDP2"/>
    <property type="match status" value="1"/>
</dbReference>
<feature type="domain" description="Endonuclease/exonuclease/phosphatase" evidence="11">
    <location>
        <begin position="77"/>
        <end position="288"/>
    </location>
</feature>
<keyword evidence="6" id="KW-0227">DNA damage</keyword>
<comment type="subcellular location">
    <subcellularLocation>
        <location evidence="3">Nucleus</location>
        <location evidence="3">PML body</location>
    </subcellularLocation>
</comment>
<keyword evidence="13" id="KW-1185">Reference proteome</keyword>
<name>A0ABQ0G727_9PEZI</name>
<evidence type="ECO:0000256" key="7">
    <source>
        <dbReference type="ARBA" id="ARBA00022801"/>
    </source>
</evidence>
<keyword evidence="9" id="KW-0234">DNA repair</keyword>
<proteinExistence type="predicted"/>
<dbReference type="SUPFAM" id="SSF56219">
    <property type="entry name" value="DNase I-like"/>
    <property type="match status" value="1"/>
</dbReference>
<dbReference type="InterPro" id="IPR036691">
    <property type="entry name" value="Endo/exonu/phosph_ase_sf"/>
</dbReference>
<evidence type="ECO:0000256" key="2">
    <source>
        <dbReference type="ARBA" id="ARBA00001946"/>
    </source>
</evidence>
<reference evidence="12 13" key="1">
    <citation type="submission" date="2024-09" db="EMBL/GenBank/DDBJ databases">
        <title>Itraconazole resistance in Madurella fahalii resulting from another homologue of gene encoding cytochrome P450 14-alpha sterol demethylase (CYP51).</title>
        <authorList>
            <person name="Yoshioka I."/>
            <person name="Fahal A.H."/>
            <person name="Kaneko S."/>
            <person name="Yaguchi T."/>
        </authorList>
    </citation>
    <scope>NUCLEOTIDE SEQUENCE [LARGE SCALE GENOMIC DNA]</scope>
    <source>
        <strain evidence="12 13">IFM 68171</strain>
    </source>
</reference>
<dbReference type="GeneID" id="98174501"/>
<evidence type="ECO:0000259" key="11">
    <source>
        <dbReference type="Pfam" id="PF03372"/>
    </source>
</evidence>
<evidence type="ECO:0000256" key="1">
    <source>
        <dbReference type="ARBA" id="ARBA00001936"/>
    </source>
</evidence>
<keyword evidence="5" id="KW-0479">Metal-binding</keyword>
<sequence length="398" mass="44516">MILLSGVRKYLSNWWQKAALLQEPDATATLQSWQTFNRDERRWTALVSDNSSRTATSASDSNQRSGRKETATLTLWTWNVDAFEKYPEARMNGIITTIQNHALPSDVLFFQEISRAALNSLLAHPWIRDNWYSSEVNDANWAEQQFGTITLLSKHSFDHGSRANTPKSRLGLVWRVKYPTRFGRDALCCEVFLAPTGVPVRLVNVHLDSLPIQPNLRPRQLAIVAGMLHSAGHGLVAGDFNPVLPADDALVTENRLIDAWAELHPREDGFTWGIDGQQPFPPARLDKIAMVGLQPQEIEVIHPGMLPMEECSGVGVKQPGSDEGLNDNDEANDSIPWSDHSGIRCNFKSRRYYCATLALGTYTPYHDKLKGITLCIPTQRGCSAFVDDSRLPFVVLLP</sequence>
<accession>A0ABQ0G727</accession>
<evidence type="ECO:0000256" key="3">
    <source>
        <dbReference type="ARBA" id="ARBA00004322"/>
    </source>
</evidence>
<keyword evidence="8" id="KW-0460">Magnesium</keyword>
<organism evidence="12 13">
    <name type="scientific">Madurella fahalii</name>
    <dbReference type="NCBI Taxonomy" id="1157608"/>
    <lineage>
        <taxon>Eukaryota</taxon>
        <taxon>Fungi</taxon>
        <taxon>Dikarya</taxon>
        <taxon>Ascomycota</taxon>
        <taxon>Pezizomycotina</taxon>
        <taxon>Sordariomycetes</taxon>
        <taxon>Sordariomycetidae</taxon>
        <taxon>Sordariales</taxon>
        <taxon>Sordariales incertae sedis</taxon>
        <taxon>Madurella</taxon>
    </lineage>
</organism>
<dbReference type="InterPro" id="IPR005135">
    <property type="entry name" value="Endo/exonuclease/phosphatase"/>
</dbReference>
<dbReference type="Pfam" id="PF03372">
    <property type="entry name" value="Exo_endo_phos"/>
    <property type="match status" value="1"/>
</dbReference>
<evidence type="ECO:0000256" key="6">
    <source>
        <dbReference type="ARBA" id="ARBA00022763"/>
    </source>
</evidence>
<evidence type="ECO:0000256" key="9">
    <source>
        <dbReference type="ARBA" id="ARBA00023204"/>
    </source>
</evidence>
<comment type="cofactor">
    <cofactor evidence="2">
        <name>Mg(2+)</name>
        <dbReference type="ChEBI" id="CHEBI:18420"/>
    </cofactor>
</comment>
<keyword evidence="7" id="KW-0378">Hydrolase</keyword>
<protein>
    <recommendedName>
        <fullName evidence="11">Endonuclease/exonuclease/phosphatase domain-containing protein</fullName>
    </recommendedName>
</protein>
<evidence type="ECO:0000256" key="4">
    <source>
        <dbReference type="ARBA" id="ARBA00022722"/>
    </source>
</evidence>
<evidence type="ECO:0000256" key="8">
    <source>
        <dbReference type="ARBA" id="ARBA00022842"/>
    </source>
</evidence>
<dbReference type="InterPro" id="IPR051547">
    <property type="entry name" value="TDP2-like"/>
</dbReference>
<dbReference type="Proteomes" id="UP001628179">
    <property type="component" value="Unassembled WGS sequence"/>
</dbReference>
<evidence type="ECO:0000313" key="12">
    <source>
        <dbReference type="EMBL" id="GAB1313547.1"/>
    </source>
</evidence>
<dbReference type="EMBL" id="BAAFSV010000002">
    <property type="protein sequence ID" value="GAB1313547.1"/>
    <property type="molecule type" value="Genomic_DNA"/>
</dbReference>
<comment type="caution">
    <text evidence="12">The sequence shown here is derived from an EMBL/GenBank/DDBJ whole genome shotgun (WGS) entry which is preliminary data.</text>
</comment>
<dbReference type="RefSeq" id="XP_070915279.1">
    <property type="nucleotide sequence ID" value="XM_071059178.1"/>
</dbReference>
<keyword evidence="4" id="KW-0540">Nuclease</keyword>
<keyword evidence="10" id="KW-0539">Nucleus</keyword>
<evidence type="ECO:0000256" key="5">
    <source>
        <dbReference type="ARBA" id="ARBA00022723"/>
    </source>
</evidence>
<comment type="cofactor">
    <cofactor evidence="1">
        <name>Mn(2+)</name>
        <dbReference type="ChEBI" id="CHEBI:29035"/>
    </cofactor>
</comment>
<dbReference type="PANTHER" id="PTHR15822:SF4">
    <property type="entry name" value="TYROSYL-DNA PHOSPHODIESTERASE 2"/>
    <property type="match status" value="1"/>
</dbReference>
<dbReference type="Gene3D" id="3.60.10.10">
    <property type="entry name" value="Endonuclease/exonuclease/phosphatase"/>
    <property type="match status" value="1"/>
</dbReference>
<dbReference type="PANTHER" id="PTHR15822">
    <property type="entry name" value="TRAF AND TNF RECEPTOR-ASSOCIATED PROTEIN"/>
    <property type="match status" value="1"/>
</dbReference>
<gene>
    <name evidence="12" type="ORF">MFIFM68171_03757</name>
</gene>
<evidence type="ECO:0000256" key="10">
    <source>
        <dbReference type="ARBA" id="ARBA00023242"/>
    </source>
</evidence>
<evidence type="ECO:0000313" key="13">
    <source>
        <dbReference type="Proteomes" id="UP001628179"/>
    </source>
</evidence>